<feature type="transmembrane region" description="Helical" evidence="1">
    <location>
        <begin position="49"/>
        <end position="74"/>
    </location>
</feature>
<dbReference type="AlphaFoldDB" id="A0A9D4BHL6"/>
<sequence>MDAKAFYCVFYIFLLTMTVPSLCIRETLEDTARDHEVRDKRQLQAVGPIAAYAGIAVSPWVWAALLAVYGLTLLNQYRVSRTSNDDHACAGNRGWCRSSCRSYEYIDNYHSAVCGRYKCCRSR</sequence>
<evidence type="ECO:0000313" key="3">
    <source>
        <dbReference type="EMBL" id="KAH3695875.1"/>
    </source>
</evidence>
<keyword evidence="1" id="KW-0472">Membrane</keyword>
<evidence type="ECO:0000256" key="2">
    <source>
        <dbReference type="SAM" id="SignalP"/>
    </source>
</evidence>
<name>A0A9D4BHL6_DREPO</name>
<evidence type="ECO:0000313" key="4">
    <source>
        <dbReference type="Proteomes" id="UP000828390"/>
    </source>
</evidence>
<dbReference type="OrthoDB" id="6134247at2759"/>
<organism evidence="3 4">
    <name type="scientific">Dreissena polymorpha</name>
    <name type="common">Zebra mussel</name>
    <name type="synonym">Mytilus polymorpha</name>
    <dbReference type="NCBI Taxonomy" id="45954"/>
    <lineage>
        <taxon>Eukaryota</taxon>
        <taxon>Metazoa</taxon>
        <taxon>Spiralia</taxon>
        <taxon>Lophotrochozoa</taxon>
        <taxon>Mollusca</taxon>
        <taxon>Bivalvia</taxon>
        <taxon>Autobranchia</taxon>
        <taxon>Heteroconchia</taxon>
        <taxon>Euheterodonta</taxon>
        <taxon>Imparidentia</taxon>
        <taxon>Neoheterodontei</taxon>
        <taxon>Myida</taxon>
        <taxon>Dreissenoidea</taxon>
        <taxon>Dreissenidae</taxon>
        <taxon>Dreissena</taxon>
    </lineage>
</organism>
<evidence type="ECO:0000256" key="1">
    <source>
        <dbReference type="SAM" id="Phobius"/>
    </source>
</evidence>
<evidence type="ECO:0008006" key="5">
    <source>
        <dbReference type="Google" id="ProtNLM"/>
    </source>
</evidence>
<accession>A0A9D4BHL6</accession>
<keyword evidence="1" id="KW-0812">Transmembrane</keyword>
<keyword evidence="1" id="KW-1133">Transmembrane helix</keyword>
<dbReference type="Gene3D" id="2.20.20.10">
    <property type="entry name" value="Anthopleurin-A"/>
    <property type="match status" value="1"/>
</dbReference>
<keyword evidence="4" id="KW-1185">Reference proteome</keyword>
<comment type="caution">
    <text evidence="3">The sequence shown here is derived from an EMBL/GenBank/DDBJ whole genome shotgun (WGS) entry which is preliminary data.</text>
</comment>
<dbReference type="EMBL" id="JAIWYP010000016">
    <property type="protein sequence ID" value="KAH3695875.1"/>
    <property type="molecule type" value="Genomic_DNA"/>
</dbReference>
<dbReference type="InterPro" id="IPR023355">
    <property type="entry name" value="Myo_ane_neurotoxin_sf"/>
</dbReference>
<dbReference type="Proteomes" id="UP000828390">
    <property type="component" value="Unassembled WGS sequence"/>
</dbReference>
<reference evidence="3" key="2">
    <citation type="submission" date="2020-11" db="EMBL/GenBank/DDBJ databases">
        <authorList>
            <person name="McCartney M.A."/>
            <person name="Auch B."/>
            <person name="Kono T."/>
            <person name="Mallez S."/>
            <person name="Becker A."/>
            <person name="Gohl D.M."/>
            <person name="Silverstein K.A.T."/>
            <person name="Koren S."/>
            <person name="Bechman K.B."/>
            <person name="Herman A."/>
            <person name="Abrahante J.E."/>
            <person name="Garbe J."/>
        </authorList>
    </citation>
    <scope>NUCLEOTIDE SEQUENCE</scope>
    <source>
        <strain evidence="3">Duluth1</strain>
        <tissue evidence="3">Whole animal</tissue>
    </source>
</reference>
<proteinExistence type="predicted"/>
<gene>
    <name evidence="3" type="ORF">DPMN_083333</name>
</gene>
<keyword evidence="2" id="KW-0732">Signal</keyword>
<protein>
    <recommendedName>
        <fullName evidence="5">Big defensin</fullName>
    </recommendedName>
</protein>
<feature type="chain" id="PRO_5039368641" description="Big defensin" evidence="2">
    <location>
        <begin position="24"/>
        <end position="123"/>
    </location>
</feature>
<reference evidence="3" key="1">
    <citation type="journal article" date="2019" name="bioRxiv">
        <title>The Genome of the Zebra Mussel, Dreissena polymorpha: A Resource for Invasive Species Research.</title>
        <authorList>
            <person name="McCartney M.A."/>
            <person name="Auch B."/>
            <person name="Kono T."/>
            <person name="Mallez S."/>
            <person name="Zhang Y."/>
            <person name="Obille A."/>
            <person name="Becker A."/>
            <person name="Abrahante J.E."/>
            <person name="Garbe J."/>
            <person name="Badalamenti J.P."/>
            <person name="Herman A."/>
            <person name="Mangelson H."/>
            <person name="Liachko I."/>
            <person name="Sullivan S."/>
            <person name="Sone E.D."/>
            <person name="Koren S."/>
            <person name="Silverstein K.A.T."/>
            <person name="Beckman K.B."/>
            <person name="Gohl D.M."/>
        </authorList>
    </citation>
    <scope>NUCLEOTIDE SEQUENCE</scope>
    <source>
        <strain evidence="3">Duluth1</strain>
        <tissue evidence="3">Whole animal</tissue>
    </source>
</reference>
<feature type="signal peptide" evidence="2">
    <location>
        <begin position="1"/>
        <end position="23"/>
    </location>
</feature>